<evidence type="ECO:0000313" key="3">
    <source>
        <dbReference type="Proteomes" id="UP000193642"/>
    </source>
</evidence>
<organism evidence="2 3">
    <name type="scientific">Rhizoclosmatium globosum</name>
    <dbReference type="NCBI Taxonomy" id="329046"/>
    <lineage>
        <taxon>Eukaryota</taxon>
        <taxon>Fungi</taxon>
        <taxon>Fungi incertae sedis</taxon>
        <taxon>Chytridiomycota</taxon>
        <taxon>Chytridiomycota incertae sedis</taxon>
        <taxon>Chytridiomycetes</taxon>
        <taxon>Chytridiales</taxon>
        <taxon>Chytriomycetaceae</taxon>
        <taxon>Rhizoclosmatium</taxon>
    </lineage>
</organism>
<dbReference type="PROSITE" id="PS50181">
    <property type="entry name" value="FBOX"/>
    <property type="match status" value="1"/>
</dbReference>
<sequence length="143" mass="15982">MCTTHTIGITSLPNEILIKIITLVPIDDNVTAIGLSCKALAALVLQSIYFARIHIRIQLNIAETALISQYLQDRAVKDKRWCAFPVPYKLAMYELLLMDSVLRSLGSTQVLPRYYPDPGVGGTWVPLFLNGYNQKYIGTTQIP</sequence>
<dbReference type="Proteomes" id="UP000193642">
    <property type="component" value="Unassembled WGS sequence"/>
</dbReference>
<evidence type="ECO:0000313" key="2">
    <source>
        <dbReference type="EMBL" id="ORY36636.1"/>
    </source>
</evidence>
<dbReference type="AlphaFoldDB" id="A0A1Y2BPH5"/>
<name>A0A1Y2BPH5_9FUNG</name>
<gene>
    <name evidence="2" type="ORF">BCR33DRAFT_790103</name>
</gene>
<reference evidence="2 3" key="1">
    <citation type="submission" date="2016-07" db="EMBL/GenBank/DDBJ databases">
        <title>Pervasive Adenine N6-methylation of Active Genes in Fungi.</title>
        <authorList>
            <consortium name="DOE Joint Genome Institute"/>
            <person name="Mondo S.J."/>
            <person name="Dannebaum R.O."/>
            <person name="Kuo R.C."/>
            <person name="Labutti K."/>
            <person name="Haridas S."/>
            <person name="Kuo A."/>
            <person name="Salamov A."/>
            <person name="Ahrendt S.R."/>
            <person name="Lipzen A."/>
            <person name="Sullivan W."/>
            <person name="Andreopoulos W.B."/>
            <person name="Clum A."/>
            <person name="Lindquist E."/>
            <person name="Daum C."/>
            <person name="Ramamoorthy G.K."/>
            <person name="Gryganskyi A."/>
            <person name="Culley D."/>
            <person name="Magnuson J.K."/>
            <person name="James T.Y."/>
            <person name="O'Malley M.A."/>
            <person name="Stajich J.E."/>
            <person name="Spatafora J.W."/>
            <person name="Visel A."/>
            <person name="Grigoriev I.V."/>
        </authorList>
    </citation>
    <scope>NUCLEOTIDE SEQUENCE [LARGE SCALE GENOMIC DNA]</scope>
    <source>
        <strain evidence="2 3">JEL800</strain>
    </source>
</reference>
<keyword evidence="3" id="KW-1185">Reference proteome</keyword>
<dbReference type="InterPro" id="IPR001810">
    <property type="entry name" value="F-box_dom"/>
</dbReference>
<evidence type="ECO:0000259" key="1">
    <source>
        <dbReference type="PROSITE" id="PS50181"/>
    </source>
</evidence>
<dbReference type="EMBL" id="MCGO01000054">
    <property type="protein sequence ID" value="ORY36636.1"/>
    <property type="molecule type" value="Genomic_DNA"/>
</dbReference>
<proteinExistence type="predicted"/>
<protein>
    <recommendedName>
        <fullName evidence="1">F-box domain-containing protein</fullName>
    </recommendedName>
</protein>
<feature type="domain" description="F-box" evidence="1">
    <location>
        <begin position="6"/>
        <end position="53"/>
    </location>
</feature>
<comment type="caution">
    <text evidence="2">The sequence shown here is derived from an EMBL/GenBank/DDBJ whole genome shotgun (WGS) entry which is preliminary data.</text>
</comment>
<accession>A0A1Y2BPH5</accession>